<dbReference type="InterPro" id="IPR036390">
    <property type="entry name" value="WH_DNA-bd_sf"/>
</dbReference>
<dbReference type="Gene3D" id="1.10.10.10">
    <property type="entry name" value="Winged helix-like DNA-binding domain superfamily/Winged helix DNA-binding domain"/>
    <property type="match status" value="1"/>
</dbReference>
<keyword evidence="2" id="KW-1185">Reference proteome</keyword>
<sequence>MPANADLLAFIRGSFRSIWSMELLLLLKSDPARFWPPGELVAALRGSDAVVAQSLASLVAAGLVLEEKDDRVRYAPATDEIAALANQAETYYASKPDAVRRLIVQASQDQLRAFSDAFRLRKD</sequence>
<name>A0A7T2GJK0_9SPHN</name>
<accession>A0A7T2GJK0</accession>
<organism evidence="1 2">
    <name type="scientific">Allosphingosinicella flava</name>
    <dbReference type="NCBI Taxonomy" id="2771430"/>
    <lineage>
        <taxon>Bacteria</taxon>
        <taxon>Pseudomonadati</taxon>
        <taxon>Pseudomonadota</taxon>
        <taxon>Alphaproteobacteria</taxon>
        <taxon>Sphingomonadales</taxon>
        <taxon>Sphingomonadaceae</taxon>
        <taxon>Allosphingosinicella</taxon>
    </lineage>
</organism>
<proteinExistence type="predicted"/>
<dbReference type="EMBL" id="CP065592">
    <property type="protein sequence ID" value="QPQ55050.1"/>
    <property type="molecule type" value="Genomic_DNA"/>
</dbReference>
<gene>
    <name evidence="1" type="ORF">IC614_12245</name>
</gene>
<evidence type="ECO:0000313" key="2">
    <source>
        <dbReference type="Proteomes" id="UP000594873"/>
    </source>
</evidence>
<dbReference type="Proteomes" id="UP000594873">
    <property type="component" value="Chromosome"/>
</dbReference>
<evidence type="ECO:0000313" key="1">
    <source>
        <dbReference type="EMBL" id="QPQ55050.1"/>
    </source>
</evidence>
<dbReference type="AlphaFoldDB" id="A0A7T2GJK0"/>
<protein>
    <submittedName>
        <fullName evidence="1">Helix-turn-helix transcriptional regulator</fullName>
    </submittedName>
</protein>
<dbReference type="InterPro" id="IPR036388">
    <property type="entry name" value="WH-like_DNA-bd_sf"/>
</dbReference>
<dbReference type="SUPFAM" id="SSF46785">
    <property type="entry name" value="Winged helix' DNA-binding domain"/>
    <property type="match status" value="1"/>
</dbReference>
<dbReference type="RefSeq" id="WP_200971726.1">
    <property type="nucleotide sequence ID" value="NZ_CP065592.1"/>
</dbReference>
<reference evidence="1 2" key="1">
    <citation type="submission" date="2020-11" db="EMBL/GenBank/DDBJ databases">
        <title>Genome seq and assembly of Sphingosinicella sp.</title>
        <authorList>
            <person name="Chhetri G."/>
        </authorList>
    </citation>
    <scope>NUCLEOTIDE SEQUENCE [LARGE SCALE GENOMIC DNA]</scope>
    <source>
        <strain evidence="1 2">UDD2</strain>
    </source>
</reference>
<dbReference type="KEGG" id="sflv:IC614_12245"/>